<comment type="caution">
    <text evidence="1">The sequence shown here is derived from an EMBL/GenBank/DDBJ whole genome shotgun (WGS) entry which is preliminary data.</text>
</comment>
<reference evidence="1" key="1">
    <citation type="submission" date="2021-06" db="EMBL/GenBank/DDBJ databases">
        <authorList>
            <person name="Kallberg Y."/>
            <person name="Tangrot J."/>
            <person name="Rosling A."/>
        </authorList>
    </citation>
    <scope>NUCLEOTIDE SEQUENCE</scope>
    <source>
        <strain evidence="1">AZ414A</strain>
    </source>
</reference>
<accession>A0A9N9E2U0</accession>
<sequence>RSSFTKVKKRTLAQAVFTPAIELTSAASMSATREEIEIEDVLILDDER</sequence>
<gene>
    <name evidence="1" type="ORF">DEBURN_LOCUS11611</name>
</gene>
<name>A0A9N9E2U0_9GLOM</name>
<evidence type="ECO:0000313" key="2">
    <source>
        <dbReference type="Proteomes" id="UP000789706"/>
    </source>
</evidence>
<evidence type="ECO:0000313" key="1">
    <source>
        <dbReference type="EMBL" id="CAG8656309.1"/>
    </source>
</evidence>
<dbReference type="AlphaFoldDB" id="A0A9N9E2U0"/>
<organism evidence="1 2">
    <name type="scientific">Diversispora eburnea</name>
    <dbReference type="NCBI Taxonomy" id="1213867"/>
    <lineage>
        <taxon>Eukaryota</taxon>
        <taxon>Fungi</taxon>
        <taxon>Fungi incertae sedis</taxon>
        <taxon>Mucoromycota</taxon>
        <taxon>Glomeromycotina</taxon>
        <taxon>Glomeromycetes</taxon>
        <taxon>Diversisporales</taxon>
        <taxon>Diversisporaceae</taxon>
        <taxon>Diversispora</taxon>
    </lineage>
</organism>
<dbReference type="EMBL" id="CAJVPK010007433">
    <property type="protein sequence ID" value="CAG8656309.1"/>
    <property type="molecule type" value="Genomic_DNA"/>
</dbReference>
<proteinExistence type="predicted"/>
<keyword evidence="2" id="KW-1185">Reference proteome</keyword>
<protein>
    <submittedName>
        <fullName evidence="1">8321_t:CDS:1</fullName>
    </submittedName>
</protein>
<dbReference type="Proteomes" id="UP000789706">
    <property type="component" value="Unassembled WGS sequence"/>
</dbReference>
<feature type="non-terminal residue" evidence="1">
    <location>
        <position position="1"/>
    </location>
</feature>